<name>A0AA38RPE4_9PEZI</name>
<evidence type="ECO:0000313" key="3">
    <source>
        <dbReference type="Proteomes" id="UP001174694"/>
    </source>
</evidence>
<feature type="signal peptide" evidence="1">
    <location>
        <begin position="1"/>
        <end position="19"/>
    </location>
</feature>
<evidence type="ECO:0000256" key="1">
    <source>
        <dbReference type="SAM" id="SignalP"/>
    </source>
</evidence>
<sequence>MKPTAILAYLLTLAAAALAVPSEAAPADLSRDDLKMIHQCFRNHLPGNFSPWCDKATNTVTLSNSPVQCCTMTRDLVAQKGWLKGFGEISFHDDCTKVIIKGFKDKKWNIIEKFVGCKAM</sequence>
<gene>
    <name evidence="2" type="ORF">NKR23_g1904</name>
</gene>
<feature type="chain" id="PRO_5041410633" evidence="1">
    <location>
        <begin position="20"/>
        <end position="120"/>
    </location>
</feature>
<accession>A0AA38RPE4</accession>
<organism evidence="2 3">
    <name type="scientific">Pleurostoma richardsiae</name>
    <dbReference type="NCBI Taxonomy" id="41990"/>
    <lineage>
        <taxon>Eukaryota</taxon>
        <taxon>Fungi</taxon>
        <taxon>Dikarya</taxon>
        <taxon>Ascomycota</taxon>
        <taxon>Pezizomycotina</taxon>
        <taxon>Sordariomycetes</taxon>
        <taxon>Sordariomycetidae</taxon>
        <taxon>Calosphaeriales</taxon>
        <taxon>Pleurostomataceae</taxon>
        <taxon>Pleurostoma</taxon>
    </lineage>
</organism>
<comment type="caution">
    <text evidence="2">The sequence shown here is derived from an EMBL/GenBank/DDBJ whole genome shotgun (WGS) entry which is preliminary data.</text>
</comment>
<evidence type="ECO:0000313" key="2">
    <source>
        <dbReference type="EMBL" id="KAJ9155718.1"/>
    </source>
</evidence>
<keyword evidence="3" id="KW-1185">Reference proteome</keyword>
<dbReference type="Proteomes" id="UP001174694">
    <property type="component" value="Unassembled WGS sequence"/>
</dbReference>
<keyword evidence="1" id="KW-0732">Signal</keyword>
<proteinExistence type="predicted"/>
<dbReference type="AlphaFoldDB" id="A0AA38RPE4"/>
<reference evidence="2" key="1">
    <citation type="submission" date="2022-07" db="EMBL/GenBank/DDBJ databases">
        <title>Fungi with potential for degradation of polypropylene.</title>
        <authorList>
            <person name="Gostincar C."/>
        </authorList>
    </citation>
    <scope>NUCLEOTIDE SEQUENCE</scope>
    <source>
        <strain evidence="2">EXF-13308</strain>
    </source>
</reference>
<dbReference type="EMBL" id="JANBVO010000003">
    <property type="protein sequence ID" value="KAJ9155718.1"/>
    <property type="molecule type" value="Genomic_DNA"/>
</dbReference>
<protein>
    <submittedName>
        <fullName evidence="2">Uncharacterized protein</fullName>
    </submittedName>
</protein>